<dbReference type="EMBL" id="QRGR01000001">
    <property type="protein sequence ID" value="RDV17164.1"/>
    <property type="molecule type" value="Genomic_DNA"/>
</dbReference>
<dbReference type="Proteomes" id="UP000256708">
    <property type="component" value="Unassembled WGS sequence"/>
</dbReference>
<gene>
    <name evidence="6" type="ORF">DXT99_01230</name>
</gene>
<name>A0A3D8LIT1_9BACT</name>
<evidence type="ECO:0000313" key="7">
    <source>
        <dbReference type="Proteomes" id="UP000256708"/>
    </source>
</evidence>
<dbReference type="GO" id="GO:0008732">
    <property type="term" value="F:L-allo-threonine aldolase activity"/>
    <property type="evidence" value="ECO:0007669"/>
    <property type="project" value="TreeGrafter"/>
</dbReference>
<dbReference type="GO" id="GO:0006545">
    <property type="term" value="P:glycine biosynthetic process"/>
    <property type="evidence" value="ECO:0007669"/>
    <property type="project" value="TreeGrafter"/>
</dbReference>
<comment type="caution">
    <text evidence="6">The sequence shown here is derived from an EMBL/GenBank/DDBJ whole genome shotgun (WGS) entry which is preliminary data.</text>
</comment>
<reference evidence="7" key="1">
    <citation type="submission" date="2018-08" db="EMBL/GenBank/DDBJ databases">
        <authorList>
            <person name="Liu Z.-W."/>
            <person name="Du Z.-J."/>
        </authorList>
    </citation>
    <scope>NUCLEOTIDE SEQUENCE [LARGE SCALE GENOMIC DNA]</scope>
    <source>
        <strain evidence="7">H4X</strain>
    </source>
</reference>
<sequence length="391" mass="43352">MKGRREFLKSSGLATIPLLLPVGLTPPAAFANYTGKEENINFYTDGALTSPLEYVKELQEIIEKNNDTQDTYAKGGAVTKLEQKFAEITGKEKAIYMPSGTMANNLALKVLSEGNTKIFVQEVSHLYRDEGDAAQSVHSKRLIPLAPGRASFSFEELKEAVSYLDKGEVFKSGIGAVSIENPVRRADGQVFPIEEIRRISSYCREHNIKLHLDGARLHLASAYTGIPIQEYASYFDTVYISLYKYLGSKGGAVLSGDAKVIDQMPHLIKIYGGNMYQNWPYAAMALDKITHIEDTLHKAKTKGEQLISLINQSPNMEISRVPNGSNVFNLKVSAPVNYEKLIAHLKDKERMQIRTPDSQGIIKFFINETVLKRSNDSIVNALNKAISSSLA</sequence>
<comment type="cofactor">
    <cofactor evidence="1">
        <name>pyridoxal 5'-phosphate</name>
        <dbReference type="ChEBI" id="CHEBI:597326"/>
    </cofactor>
</comment>
<evidence type="ECO:0000256" key="1">
    <source>
        <dbReference type="ARBA" id="ARBA00001933"/>
    </source>
</evidence>
<organism evidence="6 7">
    <name type="scientific">Pontibacter diazotrophicus</name>
    <dbReference type="NCBI Taxonomy" id="1400979"/>
    <lineage>
        <taxon>Bacteria</taxon>
        <taxon>Pseudomonadati</taxon>
        <taxon>Bacteroidota</taxon>
        <taxon>Cytophagia</taxon>
        <taxon>Cytophagales</taxon>
        <taxon>Hymenobacteraceae</taxon>
        <taxon>Pontibacter</taxon>
    </lineage>
</organism>
<dbReference type="PANTHER" id="PTHR48097:SF9">
    <property type="entry name" value="L-THREONINE ALDOLASE"/>
    <property type="match status" value="1"/>
</dbReference>
<keyword evidence="4" id="KW-0732">Signal</keyword>
<keyword evidence="6" id="KW-0032">Aminotransferase</keyword>
<comment type="similarity">
    <text evidence="2">Belongs to the threonine aldolase family.</text>
</comment>
<keyword evidence="6" id="KW-0808">Transferase</keyword>
<dbReference type="InterPro" id="IPR006311">
    <property type="entry name" value="TAT_signal"/>
</dbReference>
<dbReference type="GO" id="GO:0006567">
    <property type="term" value="P:L-threonine catabolic process"/>
    <property type="evidence" value="ECO:0007669"/>
    <property type="project" value="TreeGrafter"/>
</dbReference>
<evidence type="ECO:0000256" key="4">
    <source>
        <dbReference type="SAM" id="SignalP"/>
    </source>
</evidence>
<dbReference type="PANTHER" id="PTHR48097">
    <property type="entry name" value="L-THREONINE ALDOLASE-RELATED"/>
    <property type="match status" value="1"/>
</dbReference>
<proteinExistence type="inferred from homology"/>
<accession>A0A3D8LIT1</accession>
<dbReference type="InterPro" id="IPR001597">
    <property type="entry name" value="ArAA_b-elim_lyase/Thr_aldolase"/>
</dbReference>
<evidence type="ECO:0000313" key="6">
    <source>
        <dbReference type="EMBL" id="RDV17164.1"/>
    </source>
</evidence>
<protein>
    <submittedName>
        <fullName evidence="6">Aminotransferase class I/II-fold pyridoxal phosphate-dependent enzyme</fullName>
    </submittedName>
</protein>
<keyword evidence="3" id="KW-0663">Pyridoxal phosphate</keyword>
<dbReference type="InterPro" id="IPR015424">
    <property type="entry name" value="PyrdxlP-dep_Trfase"/>
</dbReference>
<dbReference type="Gene3D" id="3.40.640.10">
    <property type="entry name" value="Type I PLP-dependent aspartate aminotransferase-like (Major domain)"/>
    <property type="match status" value="1"/>
</dbReference>
<feature type="domain" description="Aromatic amino acid beta-eliminating lyase/threonine aldolase" evidence="5">
    <location>
        <begin position="69"/>
        <end position="323"/>
    </location>
</feature>
<dbReference type="InterPro" id="IPR015421">
    <property type="entry name" value="PyrdxlP-dep_Trfase_major"/>
</dbReference>
<evidence type="ECO:0000259" key="5">
    <source>
        <dbReference type="Pfam" id="PF01212"/>
    </source>
</evidence>
<dbReference type="OrthoDB" id="9774495at2"/>
<evidence type="ECO:0000256" key="2">
    <source>
        <dbReference type="ARBA" id="ARBA00006966"/>
    </source>
</evidence>
<dbReference type="GO" id="GO:0008483">
    <property type="term" value="F:transaminase activity"/>
    <property type="evidence" value="ECO:0007669"/>
    <property type="project" value="UniProtKB-KW"/>
</dbReference>
<feature type="signal peptide" evidence="4">
    <location>
        <begin position="1"/>
        <end position="31"/>
    </location>
</feature>
<keyword evidence="7" id="KW-1185">Reference proteome</keyword>
<dbReference type="SUPFAM" id="SSF53383">
    <property type="entry name" value="PLP-dependent transferases"/>
    <property type="match status" value="1"/>
</dbReference>
<dbReference type="AlphaFoldDB" id="A0A3D8LIT1"/>
<evidence type="ECO:0000256" key="3">
    <source>
        <dbReference type="ARBA" id="ARBA00022898"/>
    </source>
</evidence>
<dbReference type="RefSeq" id="WP_115563683.1">
    <property type="nucleotide sequence ID" value="NZ_QRGR01000001.1"/>
</dbReference>
<dbReference type="GO" id="GO:0005829">
    <property type="term" value="C:cytosol"/>
    <property type="evidence" value="ECO:0007669"/>
    <property type="project" value="TreeGrafter"/>
</dbReference>
<dbReference type="PROSITE" id="PS51318">
    <property type="entry name" value="TAT"/>
    <property type="match status" value="1"/>
</dbReference>
<dbReference type="Pfam" id="PF01212">
    <property type="entry name" value="Beta_elim_lyase"/>
    <property type="match status" value="1"/>
</dbReference>
<feature type="chain" id="PRO_5017611306" evidence="4">
    <location>
        <begin position="32"/>
        <end position="391"/>
    </location>
</feature>